<accession>A0A0M0LMM6</accession>
<comment type="caution">
    <text evidence="4">The sequence shown here is derived from an EMBL/GenBank/DDBJ whole genome shotgun (WGS) entry which is preliminary data.</text>
</comment>
<dbReference type="Pfam" id="PF07963">
    <property type="entry name" value="N_methyl"/>
    <property type="match status" value="1"/>
</dbReference>
<dbReference type="GO" id="GO:0030420">
    <property type="term" value="P:establishment of competence for transformation"/>
    <property type="evidence" value="ECO:0007669"/>
    <property type="project" value="UniProtKB-KW"/>
</dbReference>
<dbReference type="OrthoDB" id="2967834at2"/>
<evidence type="ECO:0000256" key="3">
    <source>
        <dbReference type="SAM" id="Phobius"/>
    </source>
</evidence>
<dbReference type="GeneID" id="301136045"/>
<dbReference type="GO" id="GO:0009986">
    <property type="term" value="C:cell surface"/>
    <property type="evidence" value="ECO:0007669"/>
    <property type="project" value="UniProtKB-SubCell"/>
</dbReference>
<proteinExistence type="predicted"/>
<organism evidence="4 5">
    <name type="scientific">Viridibacillus arvi</name>
    <dbReference type="NCBI Taxonomy" id="263475"/>
    <lineage>
        <taxon>Bacteria</taxon>
        <taxon>Bacillati</taxon>
        <taxon>Bacillota</taxon>
        <taxon>Bacilli</taxon>
        <taxon>Bacillales</taxon>
        <taxon>Caryophanaceae</taxon>
        <taxon>Viridibacillus</taxon>
    </lineage>
</organism>
<evidence type="ECO:0000313" key="4">
    <source>
        <dbReference type="EMBL" id="KOO52330.1"/>
    </source>
</evidence>
<dbReference type="AlphaFoldDB" id="A0A0M0LMM6"/>
<keyword evidence="2" id="KW-0178">Competence</keyword>
<protein>
    <recommendedName>
        <fullName evidence="6">Prepilin-type N-terminal cleavage/methylation domain-containing protein</fullName>
    </recommendedName>
</protein>
<evidence type="ECO:0000256" key="2">
    <source>
        <dbReference type="ARBA" id="ARBA00023287"/>
    </source>
</evidence>
<reference evidence="5" key="1">
    <citation type="submission" date="2015-08" db="EMBL/GenBank/DDBJ databases">
        <title>Fjat-10028 dsm 16317.</title>
        <authorList>
            <person name="Liu B."/>
            <person name="Wang J."/>
            <person name="Zhu Y."/>
            <person name="Liu G."/>
            <person name="Chen Q."/>
            <person name="Chen Z."/>
            <person name="Lan J."/>
            <person name="Che J."/>
            <person name="Ge C."/>
            <person name="Shi H."/>
            <person name="Pan Z."/>
            <person name="Liu X."/>
        </authorList>
    </citation>
    <scope>NUCLEOTIDE SEQUENCE [LARGE SCALE GENOMIC DNA]</scope>
    <source>
        <strain evidence="5">DSM 16317</strain>
    </source>
</reference>
<name>A0A0M0LMM6_9BACL</name>
<keyword evidence="3" id="KW-0812">Transmembrane</keyword>
<dbReference type="STRING" id="263475.AMD00_08000"/>
<evidence type="ECO:0000256" key="1">
    <source>
        <dbReference type="ARBA" id="ARBA00004241"/>
    </source>
</evidence>
<keyword evidence="3" id="KW-0472">Membrane</keyword>
<dbReference type="EMBL" id="LILB01000001">
    <property type="protein sequence ID" value="KOO52330.1"/>
    <property type="molecule type" value="Genomic_DNA"/>
</dbReference>
<feature type="transmembrane region" description="Helical" evidence="3">
    <location>
        <begin position="12"/>
        <end position="33"/>
    </location>
</feature>
<dbReference type="PROSITE" id="PS00409">
    <property type="entry name" value="PROKAR_NTER_METHYL"/>
    <property type="match status" value="1"/>
</dbReference>
<dbReference type="NCBIfam" id="TIGR02532">
    <property type="entry name" value="IV_pilin_GFxxxE"/>
    <property type="match status" value="1"/>
</dbReference>
<keyword evidence="3" id="KW-1133">Transmembrane helix</keyword>
<sequence>MMKIVTNEKGVTLVEILATIVITAIVATLIFNVQLSSSKQYDKQLNKNQQLNEVSYVLKVITKEMRKTTDISSINTGIKIKNDEYKFDVNTNSIIKNHEPFATNIGEFMVEYKDNSWNIKIKNLDGKTVETKIVVRSGS</sequence>
<gene>
    <name evidence="4" type="ORF">AMD00_08000</name>
</gene>
<dbReference type="InterPro" id="IPR012902">
    <property type="entry name" value="N_methyl_site"/>
</dbReference>
<keyword evidence="5" id="KW-1185">Reference proteome</keyword>
<dbReference type="Proteomes" id="UP000036867">
    <property type="component" value="Unassembled WGS sequence"/>
</dbReference>
<evidence type="ECO:0008006" key="6">
    <source>
        <dbReference type="Google" id="ProtNLM"/>
    </source>
</evidence>
<evidence type="ECO:0000313" key="5">
    <source>
        <dbReference type="Proteomes" id="UP000036867"/>
    </source>
</evidence>
<comment type="subcellular location">
    <subcellularLocation>
        <location evidence="1">Cell surface</location>
    </subcellularLocation>
</comment>
<dbReference type="RefSeq" id="WP_053416497.1">
    <property type="nucleotide sequence ID" value="NZ_LILB01000001.1"/>
</dbReference>